<dbReference type="InterPro" id="IPR004360">
    <property type="entry name" value="Glyas_Fos-R_dOase_dom"/>
</dbReference>
<dbReference type="PANTHER" id="PTHR33993:SF2">
    <property type="entry name" value="VOC DOMAIN-CONTAINING PROTEIN"/>
    <property type="match status" value="1"/>
</dbReference>
<dbReference type="InterPro" id="IPR029068">
    <property type="entry name" value="Glyas_Bleomycin-R_OHBP_Dase"/>
</dbReference>
<dbReference type="Proteomes" id="UP001596383">
    <property type="component" value="Unassembled WGS sequence"/>
</dbReference>
<dbReference type="EMBL" id="JBHSWV010000132">
    <property type="protein sequence ID" value="MFC6765230.1"/>
    <property type="molecule type" value="Genomic_DNA"/>
</dbReference>
<accession>A0ABD5SL23</accession>
<dbReference type="Pfam" id="PF00903">
    <property type="entry name" value="Glyoxalase"/>
    <property type="match status" value="1"/>
</dbReference>
<comment type="caution">
    <text evidence="2">The sequence shown here is derived from an EMBL/GenBank/DDBJ whole genome shotgun (WGS) entry which is preliminary data.</text>
</comment>
<dbReference type="InterPro" id="IPR052164">
    <property type="entry name" value="Anthracycline_SecMetBiosynth"/>
</dbReference>
<dbReference type="CDD" id="cd07247">
    <property type="entry name" value="SgaA_N_like"/>
    <property type="match status" value="1"/>
</dbReference>
<dbReference type="InterPro" id="IPR037523">
    <property type="entry name" value="VOC_core"/>
</dbReference>
<dbReference type="RefSeq" id="WP_273738266.1">
    <property type="nucleotide sequence ID" value="NZ_JAQIVI010000132.1"/>
</dbReference>
<reference evidence="2 3" key="1">
    <citation type="journal article" date="2019" name="Int. J. Syst. Evol. Microbiol.">
        <title>The Global Catalogue of Microorganisms (GCM) 10K type strain sequencing project: providing services to taxonomists for standard genome sequencing and annotation.</title>
        <authorList>
            <consortium name="The Broad Institute Genomics Platform"/>
            <consortium name="The Broad Institute Genome Sequencing Center for Infectious Disease"/>
            <person name="Wu L."/>
            <person name="Ma J."/>
        </authorList>
    </citation>
    <scope>NUCLEOTIDE SEQUENCE [LARGE SCALE GENOMIC DNA]</scope>
    <source>
        <strain evidence="2 3">LMG 29247</strain>
    </source>
</reference>
<dbReference type="PANTHER" id="PTHR33993">
    <property type="entry name" value="GLYOXALASE-RELATED"/>
    <property type="match status" value="1"/>
</dbReference>
<evidence type="ECO:0000259" key="1">
    <source>
        <dbReference type="PROSITE" id="PS51819"/>
    </source>
</evidence>
<dbReference type="Gene3D" id="3.10.180.10">
    <property type="entry name" value="2,3-Dihydroxybiphenyl 1,2-Dioxygenase, domain 1"/>
    <property type="match status" value="1"/>
</dbReference>
<evidence type="ECO:0000313" key="3">
    <source>
        <dbReference type="Proteomes" id="UP001596383"/>
    </source>
</evidence>
<dbReference type="PROSITE" id="PS51819">
    <property type="entry name" value="VOC"/>
    <property type="match status" value="1"/>
</dbReference>
<dbReference type="SUPFAM" id="SSF54593">
    <property type="entry name" value="Glyoxalase/Bleomycin resistance protein/Dihydroxybiphenyl dioxygenase"/>
    <property type="match status" value="1"/>
</dbReference>
<gene>
    <name evidence="2" type="ORF">ACFQE6_09535</name>
</gene>
<sequence>MTHAINWFEIPVTEYDRAVEFYSMVLDREIDEYDDGEETEGRYGIIRTEEGEIGGAIAQIDSYTPDNSETTISYTPDDDSGTIVYLAVERDLNDALSAVGVAGGEVLVEKQDSDAGGYFAFVRDTEGNRIGLMSAE</sequence>
<keyword evidence="3" id="KW-1185">Reference proteome</keyword>
<evidence type="ECO:0000313" key="2">
    <source>
        <dbReference type="EMBL" id="MFC6765230.1"/>
    </source>
</evidence>
<organism evidence="2 3">
    <name type="scientific">Natrinema soli</name>
    <dbReference type="NCBI Taxonomy" id="1930624"/>
    <lineage>
        <taxon>Archaea</taxon>
        <taxon>Methanobacteriati</taxon>
        <taxon>Methanobacteriota</taxon>
        <taxon>Stenosarchaea group</taxon>
        <taxon>Halobacteria</taxon>
        <taxon>Halobacteriales</taxon>
        <taxon>Natrialbaceae</taxon>
        <taxon>Natrinema</taxon>
    </lineage>
</organism>
<dbReference type="AlphaFoldDB" id="A0ABD5SL23"/>
<protein>
    <submittedName>
        <fullName evidence="2">VOC family protein</fullName>
    </submittedName>
</protein>
<feature type="domain" description="VOC" evidence="1">
    <location>
        <begin position="4"/>
        <end position="135"/>
    </location>
</feature>
<proteinExistence type="predicted"/>
<name>A0ABD5SL23_9EURY</name>